<keyword evidence="1" id="KW-0812">Transmembrane</keyword>
<dbReference type="Proteomes" id="UP000565579">
    <property type="component" value="Unassembled WGS sequence"/>
</dbReference>
<evidence type="ECO:0000313" key="2">
    <source>
        <dbReference type="EMBL" id="MBB6556226.1"/>
    </source>
</evidence>
<proteinExistence type="predicted"/>
<comment type="caution">
    <text evidence="2">The sequence shown here is derived from an EMBL/GenBank/DDBJ whole genome shotgun (WGS) entry which is preliminary data.</text>
</comment>
<organism evidence="2 3">
    <name type="scientific">Nonomuraea rubra</name>
    <dbReference type="NCBI Taxonomy" id="46180"/>
    <lineage>
        <taxon>Bacteria</taxon>
        <taxon>Bacillati</taxon>
        <taxon>Actinomycetota</taxon>
        <taxon>Actinomycetes</taxon>
        <taxon>Streptosporangiales</taxon>
        <taxon>Streptosporangiaceae</taxon>
        <taxon>Nonomuraea</taxon>
    </lineage>
</organism>
<sequence length="53" mass="5819">MNAWSWIGWSLVTVGSYITAASVALAIGHEVVERKAWKYGDPYDVFGAEADDD</sequence>
<keyword evidence="3" id="KW-1185">Reference proteome</keyword>
<evidence type="ECO:0000256" key="1">
    <source>
        <dbReference type="SAM" id="Phobius"/>
    </source>
</evidence>
<keyword evidence="1" id="KW-1133">Transmembrane helix</keyword>
<name>A0A7X0P6M1_9ACTN</name>
<protein>
    <submittedName>
        <fullName evidence="2">Uncharacterized protein</fullName>
    </submittedName>
</protein>
<reference evidence="2 3" key="1">
    <citation type="submission" date="2020-08" db="EMBL/GenBank/DDBJ databases">
        <title>Sequencing the genomes of 1000 actinobacteria strains.</title>
        <authorList>
            <person name="Klenk H.-P."/>
        </authorList>
    </citation>
    <scope>NUCLEOTIDE SEQUENCE [LARGE SCALE GENOMIC DNA]</scope>
    <source>
        <strain evidence="2 3">DSM 43768</strain>
    </source>
</reference>
<dbReference type="EMBL" id="JACHMI010000001">
    <property type="protein sequence ID" value="MBB6556226.1"/>
    <property type="molecule type" value="Genomic_DNA"/>
</dbReference>
<feature type="transmembrane region" description="Helical" evidence="1">
    <location>
        <begin position="6"/>
        <end position="28"/>
    </location>
</feature>
<keyword evidence="1" id="KW-0472">Membrane</keyword>
<evidence type="ECO:0000313" key="3">
    <source>
        <dbReference type="Proteomes" id="UP000565579"/>
    </source>
</evidence>
<dbReference type="AlphaFoldDB" id="A0A7X0P6M1"/>
<accession>A0A7X0P6M1</accession>
<gene>
    <name evidence="2" type="ORF">HD593_011021</name>
</gene>
<dbReference type="RefSeq" id="WP_185110700.1">
    <property type="nucleotide sequence ID" value="NZ_BAAAXY010000153.1"/>
</dbReference>